<gene>
    <name evidence="3" type="ORF">DFR34_10947</name>
</gene>
<feature type="transmembrane region" description="Helical" evidence="1">
    <location>
        <begin position="217"/>
        <end position="235"/>
    </location>
</feature>
<feature type="domain" description="Phosphatidic acid phosphatase type 2/haloperoxidase" evidence="2">
    <location>
        <begin position="109"/>
        <end position="234"/>
    </location>
</feature>
<sequence length="238" mass="26215">MKLLTLPWRAPRATLLPAAFYRRQWALLAVLAALFYAVLGDGRLDHWLAAFSFDPLSQHFPLQHNWWLEYVNHVWLKDVSIVIGVAALGLGVFGPRFGLDAEAARRWRLACAAMVVGSLSVSLLKQASPYHCPWDLLEFGGHAPYVPLLASLPAGVSAGKCFPAGHASGGFVLMALYFVYAGERPRLAQAWLWGGLAFGLLMGVGQQLRGAHFLSHTLWSGWVVWATMLAVNQLLGRR</sequence>
<accession>A0A318KZX3</accession>
<dbReference type="InterPro" id="IPR000326">
    <property type="entry name" value="PAP2/HPO"/>
</dbReference>
<proteinExistence type="predicted"/>
<keyword evidence="1" id="KW-0472">Membrane</keyword>
<dbReference type="AlphaFoldDB" id="A0A318KZX3"/>
<evidence type="ECO:0000256" key="1">
    <source>
        <dbReference type="SAM" id="Phobius"/>
    </source>
</evidence>
<dbReference type="SUPFAM" id="SSF48317">
    <property type="entry name" value="Acid phosphatase/Vanadium-dependent haloperoxidase"/>
    <property type="match status" value="1"/>
</dbReference>
<dbReference type="Proteomes" id="UP000247555">
    <property type="component" value="Unassembled WGS sequence"/>
</dbReference>
<protein>
    <submittedName>
        <fullName evidence="3">Membrane-associated PAP2 superfamily phosphatase</fullName>
    </submittedName>
</protein>
<dbReference type="OrthoDB" id="7348799at2"/>
<name>A0A318KZX3_9NEIS</name>
<keyword evidence="1" id="KW-1133">Transmembrane helix</keyword>
<dbReference type="CDD" id="cd03396">
    <property type="entry name" value="PAP2_like_6"/>
    <property type="match status" value="1"/>
</dbReference>
<dbReference type="RefSeq" id="WP_110390746.1">
    <property type="nucleotide sequence ID" value="NZ_QJKI01000009.1"/>
</dbReference>
<keyword evidence="1" id="KW-0812">Transmembrane</keyword>
<dbReference type="InterPro" id="IPR036938">
    <property type="entry name" value="PAP2/HPO_sf"/>
</dbReference>
<evidence type="ECO:0000313" key="3">
    <source>
        <dbReference type="EMBL" id="PXX78823.1"/>
    </source>
</evidence>
<evidence type="ECO:0000313" key="4">
    <source>
        <dbReference type="Proteomes" id="UP000247555"/>
    </source>
</evidence>
<feature type="transmembrane region" description="Helical" evidence="1">
    <location>
        <begin position="74"/>
        <end position="95"/>
    </location>
</feature>
<organism evidence="3 4">
    <name type="scientific">Rivihabitans pingtungensis</name>
    <dbReference type="NCBI Taxonomy" id="1054498"/>
    <lineage>
        <taxon>Bacteria</taxon>
        <taxon>Pseudomonadati</taxon>
        <taxon>Pseudomonadota</taxon>
        <taxon>Betaproteobacteria</taxon>
        <taxon>Neisseriales</taxon>
        <taxon>Aquaspirillaceae</taxon>
        <taxon>Rivihabitans</taxon>
    </lineage>
</organism>
<dbReference type="EMBL" id="QJKI01000009">
    <property type="protein sequence ID" value="PXX78823.1"/>
    <property type="molecule type" value="Genomic_DNA"/>
</dbReference>
<reference evidence="3 4" key="1">
    <citation type="submission" date="2018-05" db="EMBL/GenBank/DDBJ databases">
        <title>Genomic Encyclopedia of Type Strains, Phase IV (KMG-IV): sequencing the most valuable type-strain genomes for metagenomic binning, comparative biology and taxonomic classification.</title>
        <authorList>
            <person name="Goeker M."/>
        </authorList>
    </citation>
    <scope>NUCLEOTIDE SEQUENCE [LARGE SCALE GENOMIC DNA]</scope>
    <source>
        <strain evidence="3 4">DSM 29661</strain>
    </source>
</reference>
<dbReference type="Pfam" id="PF01569">
    <property type="entry name" value="PAP2"/>
    <property type="match status" value="1"/>
</dbReference>
<keyword evidence="4" id="KW-1185">Reference proteome</keyword>
<comment type="caution">
    <text evidence="3">The sequence shown here is derived from an EMBL/GenBank/DDBJ whole genome shotgun (WGS) entry which is preliminary data.</text>
</comment>
<evidence type="ECO:0000259" key="2">
    <source>
        <dbReference type="Pfam" id="PF01569"/>
    </source>
</evidence>
<feature type="transmembrane region" description="Helical" evidence="1">
    <location>
        <begin position="187"/>
        <end position="205"/>
    </location>
</feature>